<organism evidence="1 2">
    <name type="scientific">Durio zibethinus</name>
    <name type="common">Durian</name>
    <dbReference type="NCBI Taxonomy" id="66656"/>
    <lineage>
        <taxon>Eukaryota</taxon>
        <taxon>Viridiplantae</taxon>
        <taxon>Streptophyta</taxon>
        <taxon>Embryophyta</taxon>
        <taxon>Tracheophyta</taxon>
        <taxon>Spermatophyta</taxon>
        <taxon>Magnoliopsida</taxon>
        <taxon>eudicotyledons</taxon>
        <taxon>Gunneridae</taxon>
        <taxon>Pentapetalae</taxon>
        <taxon>rosids</taxon>
        <taxon>malvids</taxon>
        <taxon>Malvales</taxon>
        <taxon>Malvaceae</taxon>
        <taxon>Helicteroideae</taxon>
        <taxon>Durio</taxon>
    </lineage>
</organism>
<reference evidence="2" key="1">
    <citation type="submission" date="2025-08" db="UniProtKB">
        <authorList>
            <consortium name="RefSeq"/>
        </authorList>
    </citation>
    <scope>IDENTIFICATION</scope>
    <source>
        <tissue evidence="2">Fruit stalk</tissue>
    </source>
</reference>
<dbReference type="RefSeq" id="XP_022734758.1">
    <property type="nucleotide sequence ID" value="XM_022879023.1"/>
</dbReference>
<sequence length="245" mass="27797">MSMMRNTSQVYVLSILQVQLDFHQEPLVEIEVSNDYNWIQNQSSEPTNDNYETYPEERSNQENFVNDGNELYTNQHDHSFQNVVIGNDETHPKERSNQHNRVAENNGFNLPDNFSSCPIADTSQMNLFGFDDLCLDGLYLHELYGVQEAPDDNGDGVQNQSSINQQVADEFRNSNLIDNGIAYPDERSKSAAAAEIEGSSFPSLGMTESSYSNESFRKRSCMEHEGSSIDMETEVAQAQAKKHRF</sequence>
<evidence type="ECO:0000313" key="2">
    <source>
        <dbReference type="RefSeq" id="XP_022734758.1"/>
    </source>
</evidence>
<accession>A0A6P5Y2V5</accession>
<gene>
    <name evidence="2" type="primary">LOC111288225</name>
</gene>
<keyword evidence="1" id="KW-1185">Reference proteome</keyword>
<dbReference type="GeneID" id="111288225"/>
<protein>
    <submittedName>
        <fullName evidence="2">Uncharacterized protein LOC111288225 isoform X1</fullName>
    </submittedName>
</protein>
<proteinExistence type="predicted"/>
<evidence type="ECO:0000313" key="1">
    <source>
        <dbReference type="Proteomes" id="UP000515121"/>
    </source>
</evidence>
<dbReference type="OrthoDB" id="988549at2759"/>
<dbReference type="Proteomes" id="UP000515121">
    <property type="component" value="Unplaced"/>
</dbReference>
<dbReference type="KEGG" id="dzi:111288225"/>
<name>A0A6P5Y2V5_DURZI</name>
<dbReference type="AlphaFoldDB" id="A0A6P5Y2V5"/>